<dbReference type="InterPro" id="IPR001597">
    <property type="entry name" value="ArAA_b-elim_lyase/Thr_aldolase"/>
</dbReference>
<dbReference type="Gene3D" id="3.40.640.10">
    <property type="entry name" value="Type I PLP-dependent aspartate aminotransferase-like (Major domain)"/>
    <property type="match status" value="1"/>
</dbReference>
<evidence type="ECO:0000259" key="4">
    <source>
        <dbReference type="Pfam" id="PF01212"/>
    </source>
</evidence>
<accession>A0A1H2M448</accession>
<reference evidence="6" key="1">
    <citation type="submission" date="2016-10" db="EMBL/GenBank/DDBJ databases">
        <authorList>
            <person name="Varghese N."/>
            <person name="Submissions S."/>
        </authorList>
    </citation>
    <scope>NUCLEOTIDE SEQUENCE [LARGE SCALE GENOMIC DNA]</scope>
    <source>
        <strain evidence="6">DSM 21743</strain>
    </source>
</reference>
<dbReference type="EMBL" id="LT629799">
    <property type="protein sequence ID" value="SDU87718.1"/>
    <property type="molecule type" value="Genomic_DNA"/>
</dbReference>
<dbReference type="PANTHER" id="PTHR48097:SF5">
    <property type="entry name" value="LOW SPECIFICITY L-THREONINE ALDOLASE"/>
    <property type="match status" value="1"/>
</dbReference>
<dbReference type="STRING" id="546874.SAMN04488544_1329"/>
<keyword evidence="6" id="KW-1185">Reference proteome</keyword>
<dbReference type="GO" id="GO:0006520">
    <property type="term" value="P:amino acid metabolic process"/>
    <property type="evidence" value="ECO:0007669"/>
    <property type="project" value="InterPro"/>
</dbReference>
<evidence type="ECO:0000256" key="2">
    <source>
        <dbReference type="ARBA" id="ARBA00006966"/>
    </source>
</evidence>
<keyword evidence="3" id="KW-0663">Pyridoxal phosphate</keyword>
<evidence type="ECO:0000256" key="3">
    <source>
        <dbReference type="ARBA" id="ARBA00022898"/>
    </source>
</evidence>
<dbReference type="GO" id="GO:0016829">
    <property type="term" value="F:lyase activity"/>
    <property type="evidence" value="ECO:0007669"/>
    <property type="project" value="InterPro"/>
</dbReference>
<proteinExistence type="inferred from homology"/>
<dbReference type="SUPFAM" id="SSF53383">
    <property type="entry name" value="PLP-dependent transferases"/>
    <property type="match status" value="1"/>
</dbReference>
<dbReference type="InterPro" id="IPR015422">
    <property type="entry name" value="PyrdxlP-dep_Trfase_small"/>
</dbReference>
<comment type="cofactor">
    <cofactor evidence="1">
        <name>pyridoxal 5'-phosphate</name>
        <dbReference type="ChEBI" id="CHEBI:597326"/>
    </cofactor>
</comment>
<feature type="domain" description="Aromatic amino acid beta-eliminating lyase/threonine aldolase" evidence="4">
    <location>
        <begin position="18"/>
        <end position="285"/>
    </location>
</feature>
<sequence length="361" mass="38677">MSAPLHDAPLHDPGWRGFASDNYAGVHPEVLEALARANGGHQVSYGEDAYTARLQEVVREHLGGRAETFPVFNGTGGNVVALTSVLPRWGAVVCTANAHIHTDEAGAPERMTGLKLLPVASPDGRLTPSLVDQEAWGWGDEHRAQPLAVSITQSTELGTLYTPDEVAALAEHAHARGMALHLDGARIWNAAAALGVDFRAFTADAGVDVLTFGGTKNGLLGVEAVVVLDPDRATGLPYLRKLTMQLTSKMRFASAQLLALFDDDLGMRSAAHANEMAARLRAGLEPGVADGSLPGVSFAYPTQANAVFVALPPGVTDRMRERVRFYDWDTPRGVVRWMCSWDTTEADVDAFVAVVHEELAR</sequence>
<comment type="similarity">
    <text evidence="2">Belongs to the threonine aldolase family.</text>
</comment>
<dbReference type="RefSeq" id="WP_197680641.1">
    <property type="nucleotide sequence ID" value="NZ_LT629799.1"/>
</dbReference>
<organism evidence="5 6">
    <name type="scientific">Microlunatus sagamiharensis</name>
    <dbReference type="NCBI Taxonomy" id="546874"/>
    <lineage>
        <taxon>Bacteria</taxon>
        <taxon>Bacillati</taxon>
        <taxon>Actinomycetota</taxon>
        <taxon>Actinomycetes</taxon>
        <taxon>Propionibacteriales</taxon>
        <taxon>Propionibacteriaceae</taxon>
        <taxon>Microlunatus</taxon>
    </lineage>
</organism>
<dbReference type="InterPro" id="IPR015424">
    <property type="entry name" value="PyrdxlP-dep_Trfase"/>
</dbReference>
<dbReference type="Gene3D" id="3.90.1150.10">
    <property type="entry name" value="Aspartate Aminotransferase, domain 1"/>
    <property type="match status" value="1"/>
</dbReference>
<evidence type="ECO:0000256" key="1">
    <source>
        <dbReference type="ARBA" id="ARBA00001933"/>
    </source>
</evidence>
<gene>
    <name evidence="5" type="ORF">SAMN04488544_1329</name>
</gene>
<dbReference type="AlphaFoldDB" id="A0A1H2M448"/>
<name>A0A1H2M448_9ACTN</name>
<dbReference type="PANTHER" id="PTHR48097">
    <property type="entry name" value="L-THREONINE ALDOLASE-RELATED"/>
    <property type="match status" value="1"/>
</dbReference>
<protein>
    <submittedName>
        <fullName evidence="5">L-threonine aldolase</fullName>
    </submittedName>
</protein>
<evidence type="ECO:0000313" key="5">
    <source>
        <dbReference type="EMBL" id="SDU87718.1"/>
    </source>
</evidence>
<dbReference type="CDD" id="cd06502">
    <property type="entry name" value="TA_like"/>
    <property type="match status" value="1"/>
</dbReference>
<dbReference type="Pfam" id="PF01212">
    <property type="entry name" value="Beta_elim_lyase"/>
    <property type="match status" value="1"/>
</dbReference>
<evidence type="ECO:0000313" key="6">
    <source>
        <dbReference type="Proteomes" id="UP000198825"/>
    </source>
</evidence>
<dbReference type="Proteomes" id="UP000198825">
    <property type="component" value="Chromosome I"/>
</dbReference>
<dbReference type="InterPro" id="IPR015421">
    <property type="entry name" value="PyrdxlP-dep_Trfase_major"/>
</dbReference>